<feature type="region of interest" description="Disordered" evidence="1">
    <location>
        <begin position="1039"/>
        <end position="1076"/>
    </location>
</feature>
<feature type="compositionally biased region" description="Polar residues" evidence="1">
    <location>
        <begin position="469"/>
        <end position="490"/>
    </location>
</feature>
<feature type="compositionally biased region" description="Low complexity" evidence="1">
    <location>
        <begin position="924"/>
        <end position="933"/>
    </location>
</feature>
<dbReference type="InterPro" id="IPR014756">
    <property type="entry name" value="Ig_E-set"/>
</dbReference>
<feature type="region of interest" description="Disordered" evidence="1">
    <location>
        <begin position="844"/>
        <end position="867"/>
    </location>
</feature>
<evidence type="ECO:0000259" key="2">
    <source>
        <dbReference type="SMART" id="SM01017"/>
    </source>
</evidence>
<sequence length="1076" mass="118207">MHDLLNSPLFPLEELSPETFVKLPKTPHAESKSVKLYIILAEPHLFLEGFTKDEVLSRPPSILRGCLFLRILHPVKIKEINLKLKGVSRTEWPEGIPPKKTEHFESKGILNHTWPFFSYLNAYPQTANSRNNADLFIPKSDSDVSNFSLDANNNTLSPVTSSTDLKPVLSPVSLLKSFRNTSNTLSSITSSSELTTSLSSSGNDDNKLFPPGDYVYSFELPIQSSLPESVCVTFGSIAYNLEAHVERSGAFRSSLTARRPLSLVRAPFENSSEENEPIIIDRDWENRLQYDIVIYSKQVILNSYLPISFRMIPLEKIKVHRLRVYITEHLEYYCHNKKVHRTEPPKKILLLEHKPPKDCDNLLSLGNDEIGGVELDFQVFIPEYYNEKFHLHPDTTSEDVQSHHWIKISIRISKPEPTPEDPNKRKQYELSIDSPMHILSSHCVHANTLLPSYDEQIKLDRLNSNINHTTNSLTETNTNKTLTPVSSSRQSLDKMMSPRDDTILDSNLFKPDDSVPVEMLSPQAKPFSPIASPQLNAISPELREAPLIRPMELSPIVSPSFRSRSASRASLARNRNLSPTPRHTASVRSVTSLNEPPPPPFVENPPSYAEATKPSKNKKRSSSKRRETTNSSVSMDSSTSGNSGNSALSFSAGKSANNSASNTTSSNNNNTKNSTSSVPTRISLNLGASMGSIPGLNNNGSNHQLHRLGSGLIPISQLNPSGTGTTASSTPSESTPSISAFLDSPLSHPDNSSKYNPQIPPPSLKSPQETPPRSHSPLPSQPINQMGDAPSTVTTLDSSPTRGRKKETQDASSYDLAQDTDLRFKITPIRSASGSPYMRAQQYPSTSIHERTASPMRSASPYRSASPAPIVATDRNLSKLVNSTFMPGFALDDHAPGDSNPEFLTAPQISITGSQGNELEINASSQPSSQRQSADLSSVDQPLLREDDANFSDSSTEEYGNQTGLSDTYNMHANTLGSLNSLDMMLNSNRSQNTLNAFGDSTARVGGVPSKGVPLNYLGNNMDGFDDGTDITSMGRFAEERHGGTSTSTSSSMPISSLSSHWSKLRNPKLTHPDKK</sequence>
<dbReference type="OrthoDB" id="3997048at2759"/>
<feature type="compositionally biased region" description="Polar residues" evidence="1">
    <location>
        <begin position="579"/>
        <end position="593"/>
    </location>
</feature>
<dbReference type="STRING" id="763406.A0A1E3NSI6"/>
<dbReference type="InterPro" id="IPR014752">
    <property type="entry name" value="Arrestin-like_C"/>
</dbReference>
<feature type="compositionally biased region" description="Low complexity" evidence="1">
    <location>
        <begin position="562"/>
        <end position="578"/>
    </location>
</feature>
<dbReference type="Gene3D" id="2.60.40.640">
    <property type="match status" value="1"/>
</dbReference>
<dbReference type="RefSeq" id="XP_019020174.1">
    <property type="nucleotide sequence ID" value="XM_019160425.1"/>
</dbReference>
<dbReference type="Pfam" id="PF02752">
    <property type="entry name" value="Arrestin_C"/>
    <property type="match status" value="1"/>
</dbReference>
<dbReference type="PANTHER" id="PTHR11188:SF174">
    <property type="entry name" value="ARRESTIN-RELATED TRAFFICKING ADAPTER 10-RELATED"/>
    <property type="match status" value="1"/>
</dbReference>
<feature type="region of interest" description="Disordered" evidence="1">
    <location>
        <begin position="948"/>
        <end position="967"/>
    </location>
</feature>
<feature type="compositionally biased region" description="Low complexity" evidence="1">
    <location>
        <begin position="1045"/>
        <end position="1062"/>
    </location>
</feature>
<feature type="region of interest" description="Disordered" evidence="1">
    <location>
        <begin position="469"/>
        <end position="506"/>
    </location>
</feature>
<protein>
    <recommendedName>
        <fullName evidence="2">Arrestin C-terminal-like domain-containing protein</fullName>
    </recommendedName>
</protein>
<feature type="region of interest" description="Disordered" evidence="1">
    <location>
        <begin position="559"/>
        <end position="679"/>
    </location>
</feature>
<name>A0A1E3NSI6_9ASCO</name>
<dbReference type="InterPro" id="IPR011022">
    <property type="entry name" value="Arrestin_C-like"/>
</dbReference>
<proteinExistence type="predicted"/>
<keyword evidence="4" id="KW-1185">Reference proteome</keyword>
<feature type="compositionally biased region" description="Polar residues" evidence="1">
    <location>
        <begin position="951"/>
        <end position="967"/>
    </location>
</feature>
<dbReference type="InterPro" id="IPR011021">
    <property type="entry name" value="Arrestin-like_N"/>
</dbReference>
<reference evidence="3 4" key="1">
    <citation type="journal article" date="2016" name="Proc. Natl. Acad. Sci. U.S.A.">
        <title>Comparative genomics of biotechnologically important yeasts.</title>
        <authorList>
            <person name="Riley R."/>
            <person name="Haridas S."/>
            <person name="Wolfe K.H."/>
            <person name="Lopes M.R."/>
            <person name="Hittinger C.T."/>
            <person name="Goeker M."/>
            <person name="Salamov A.A."/>
            <person name="Wisecaver J.H."/>
            <person name="Long T.M."/>
            <person name="Calvey C.H."/>
            <person name="Aerts A.L."/>
            <person name="Barry K.W."/>
            <person name="Choi C."/>
            <person name="Clum A."/>
            <person name="Coughlan A.Y."/>
            <person name="Deshpande S."/>
            <person name="Douglass A.P."/>
            <person name="Hanson S.J."/>
            <person name="Klenk H.-P."/>
            <person name="LaButti K.M."/>
            <person name="Lapidus A."/>
            <person name="Lindquist E.A."/>
            <person name="Lipzen A.M."/>
            <person name="Meier-Kolthoff J.P."/>
            <person name="Ohm R.A."/>
            <person name="Otillar R.P."/>
            <person name="Pangilinan J.L."/>
            <person name="Peng Y."/>
            <person name="Rokas A."/>
            <person name="Rosa C.A."/>
            <person name="Scheuner C."/>
            <person name="Sibirny A.A."/>
            <person name="Slot J.C."/>
            <person name="Stielow J.B."/>
            <person name="Sun H."/>
            <person name="Kurtzman C.P."/>
            <person name="Blackwell M."/>
            <person name="Grigoriev I.V."/>
            <person name="Jeffries T.W."/>
        </authorList>
    </citation>
    <scope>NUCLEOTIDE SEQUENCE [LARGE SCALE GENOMIC DNA]</scope>
    <source>
        <strain evidence="3 4">NRRL Y-2026</strain>
    </source>
</reference>
<gene>
    <name evidence="3" type="ORF">PICMEDRAFT_14549</name>
</gene>
<evidence type="ECO:0000313" key="3">
    <source>
        <dbReference type="EMBL" id="ODQ49061.1"/>
    </source>
</evidence>
<dbReference type="GO" id="GO:0070086">
    <property type="term" value="P:ubiquitin-dependent endocytosis"/>
    <property type="evidence" value="ECO:0007669"/>
    <property type="project" value="TreeGrafter"/>
</dbReference>
<dbReference type="EMBL" id="KV454001">
    <property type="protein sequence ID" value="ODQ49061.1"/>
    <property type="molecule type" value="Genomic_DNA"/>
</dbReference>
<accession>A0A1E3NSI6</accession>
<feature type="compositionally biased region" description="Low complexity" evidence="1">
    <location>
        <begin position="853"/>
        <end position="867"/>
    </location>
</feature>
<dbReference type="SMART" id="SM01017">
    <property type="entry name" value="Arrestin_C"/>
    <property type="match status" value="1"/>
</dbReference>
<dbReference type="GO" id="GO:0005829">
    <property type="term" value="C:cytosol"/>
    <property type="evidence" value="ECO:0007669"/>
    <property type="project" value="TreeGrafter"/>
</dbReference>
<feature type="compositionally biased region" description="Low complexity" evidence="1">
    <location>
        <begin position="654"/>
        <end position="677"/>
    </location>
</feature>
<organism evidence="3 4">
    <name type="scientific">Pichia membranifaciens NRRL Y-2026</name>
    <dbReference type="NCBI Taxonomy" id="763406"/>
    <lineage>
        <taxon>Eukaryota</taxon>
        <taxon>Fungi</taxon>
        <taxon>Dikarya</taxon>
        <taxon>Ascomycota</taxon>
        <taxon>Saccharomycotina</taxon>
        <taxon>Pichiomycetes</taxon>
        <taxon>Pichiales</taxon>
        <taxon>Pichiaceae</taxon>
        <taxon>Pichia</taxon>
    </lineage>
</organism>
<feature type="region of interest" description="Disordered" evidence="1">
    <location>
        <begin position="713"/>
        <end position="816"/>
    </location>
</feature>
<dbReference type="AlphaFoldDB" id="A0A1E3NSI6"/>
<dbReference type="GO" id="GO:0030674">
    <property type="term" value="F:protein-macromolecule adaptor activity"/>
    <property type="evidence" value="ECO:0007669"/>
    <property type="project" value="TreeGrafter"/>
</dbReference>
<feature type="compositionally biased region" description="Low complexity" evidence="1">
    <location>
        <begin position="721"/>
        <end position="740"/>
    </location>
</feature>
<feature type="compositionally biased region" description="Polar residues" evidence="1">
    <location>
        <begin position="765"/>
        <end position="784"/>
    </location>
</feature>
<evidence type="ECO:0000256" key="1">
    <source>
        <dbReference type="SAM" id="MobiDB-lite"/>
    </source>
</evidence>
<dbReference type="Proteomes" id="UP000094455">
    <property type="component" value="Unassembled WGS sequence"/>
</dbReference>
<feature type="compositionally biased region" description="Low complexity" evidence="1">
    <location>
        <begin position="629"/>
        <end position="646"/>
    </location>
</feature>
<dbReference type="InterPro" id="IPR050357">
    <property type="entry name" value="Arrestin_domain-protein"/>
</dbReference>
<dbReference type="PANTHER" id="PTHR11188">
    <property type="entry name" value="ARRESTIN DOMAIN CONTAINING PROTEIN"/>
    <property type="match status" value="1"/>
</dbReference>
<dbReference type="SUPFAM" id="SSF81296">
    <property type="entry name" value="E set domains"/>
    <property type="match status" value="1"/>
</dbReference>
<feature type="compositionally biased region" description="Polar residues" evidence="1">
    <location>
        <begin position="791"/>
        <end position="801"/>
    </location>
</feature>
<dbReference type="GeneID" id="30177112"/>
<feature type="region of interest" description="Disordered" evidence="1">
    <location>
        <begin position="920"/>
        <end position="943"/>
    </location>
</feature>
<dbReference type="GO" id="GO:0031625">
    <property type="term" value="F:ubiquitin protein ligase binding"/>
    <property type="evidence" value="ECO:0007669"/>
    <property type="project" value="TreeGrafter"/>
</dbReference>
<feature type="domain" description="Arrestin C-terminal-like" evidence="2">
    <location>
        <begin position="284"/>
        <end position="443"/>
    </location>
</feature>
<evidence type="ECO:0000313" key="4">
    <source>
        <dbReference type="Proteomes" id="UP000094455"/>
    </source>
</evidence>
<dbReference type="Pfam" id="PF00339">
    <property type="entry name" value="Arrestin_N"/>
    <property type="match status" value="1"/>
</dbReference>